<gene>
    <name evidence="2" type="ORF">LK10_02705</name>
</gene>
<accession>A0A0B2ASF0</accession>
<name>A0A0B2ASF0_9MICC</name>
<dbReference type="PANTHER" id="PTHR46018:SF4">
    <property type="entry name" value="METALLO-HYDROLASE YHFI-RELATED"/>
    <property type="match status" value="1"/>
</dbReference>
<evidence type="ECO:0000259" key="1">
    <source>
        <dbReference type="SMART" id="SM00849"/>
    </source>
</evidence>
<dbReference type="Proteomes" id="UP000030982">
    <property type="component" value="Unassembled WGS sequence"/>
</dbReference>
<comment type="caution">
    <text evidence="2">The sequence shown here is derived from an EMBL/GenBank/DDBJ whole genome shotgun (WGS) entry which is preliminary data.</text>
</comment>
<dbReference type="InterPro" id="IPR001279">
    <property type="entry name" value="Metallo-B-lactamas"/>
</dbReference>
<dbReference type="STRING" id="1338436.LK10_02705"/>
<dbReference type="AlphaFoldDB" id="A0A0B2ASF0"/>
<protein>
    <submittedName>
        <fullName evidence="2">Metal-dependent hydrolase</fullName>
    </submittedName>
</protein>
<dbReference type="PANTHER" id="PTHR46018">
    <property type="entry name" value="ZINC PHOSPHODIESTERASE ELAC PROTEIN 1"/>
    <property type="match status" value="1"/>
</dbReference>
<dbReference type="GO" id="GO:0042781">
    <property type="term" value="F:3'-tRNA processing endoribonuclease activity"/>
    <property type="evidence" value="ECO:0007669"/>
    <property type="project" value="TreeGrafter"/>
</dbReference>
<keyword evidence="3" id="KW-1185">Reference proteome</keyword>
<dbReference type="Pfam" id="PF12706">
    <property type="entry name" value="Lactamase_B_2"/>
    <property type="match status" value="1"/>
</dbReference>
<dbReference type="EMBL" id="JTDL01000037">
    <property type="protein sequence ID" value="KHL04920.1"/>
    <property type="molecule type" value="Genomic_DNA"/>
</dbReference>
<dbReference type="SMART" id="SM00849">
    <property type="entry name" value="Lactamase_B"/>
    <property type="match status" value="1"/>
</dbReference>
<dbReference type="CDD" id="cd07716">
    <property type="entry name" value="RNaseZ_short-form-like_MBL-fold"/>
    <property type="match status" value="1"/>
</dbReference>
<dbReference type="RefSeq" id="WP_043119907.1">
    <property type="nucleotide sequence ID" value="NZ_JTDL01000037.1"/>
</dbReference>
<dbReference type="SUPFAM" id="SSF56281">
    <property type="entry name" value="Metallo-hydrolase/oxidoreductase"/>
    <property type="match status" value="1"/>
</dbReference>
<evidence type="ECO:0000313" key="3">
    <source>
        <dbReference type="Proteomes" id="UP000030982"/>
    </source>
</evidence>
<sequence length="265" mass="28705">MKLTIVGCSGSFPGPSSPASCYLLTANDGDRDWRVLLDLGSGALGTLQRYMDLEDIDGVLLSHLHPDHCMDLTGLQVAIHWDPKGWAAGRVPVWGPEATARRISIALDMEPAANLHEDFEFHTWTVGETVELGPFRFSVHAARHPIAEAYAMRIEAVEPRRDGTIERRILAYSGDTDSCPGLLDAARDADMFLCEAAYHEGRDDAIDGVHLTGLRAGQAASDAGAKRLLLTHLPVWNDANRTVAEAQQAYSGPISVAVAGVHYIV</sequence>
<evidence type="ECO:0000313" key="2">
    <source>
        <dbReference type="EMBL" id="KHL04920.1"/>
    </source>
</evidence>
<dbReference type="Gene3D" id="3.60.15.10">
    <property type="entry name" value="Ribonuclease Z/Hydroxyacylglutathione hydrolase-like"/>
    <property type="match status" value="1"/>
</dbReference>
<feature type="domain" description="Metallo-beta-lactamase" evidence="1">
    <location>
        <begin position="18"/>
        <end position="214"/>
    </location>
</feature>
<proteinExistence type="predicted"/>
<dbReference type="InterPro" id="IPR036866">
    <property type="entry name" value="RibonucZ/Hydroxyglut_hydro"/>
</dbReference>
<keyword evidence="2" id="KW-0378">Hydrolase</keyword>
<reference evidence="2 3" key="1">
    <citation type="submission" date="2014-09" db="EMBL/GenBank/DDBJ databases">
        <title>Genome sequence of Sinomonas sp. MUSC 117.</title>
        <authorList>
            <person name="Lee L.-H."/>
        </authorList>
    </citation>
    <scope>NUCLEOTIDE SEQUENCE [LARGE SCALE GENOMIC DNA]</scope>
    <source>
        <strain evidence="2 3">MUSC 117</strain>
    </source>
</reference>
<organism evidence="2 3">
    <name type="scientific">Sinomonas humi</name>
    <dbReference type="NCBI Taxonomy" id="1338436"/>
    <lineage>
        <taxon>Bacteria</taxon>
        <taxon>Bacillati</taxon>
        <taxon>Actinomycetota</taxon>
        <taxon>Actinomycetes</taxon>
        <taxon>Micrococcales</taxon>
        <taxon>Micrococcaceae</taxon>
        <taxon>Sinomonas</taxon>
    </lineage>
</organism>